<dbReference type="Gene3D" id="3.30.1370.10">
    <property type="entry name" value="K Homology domain, type 1"/>
    <property type="match status" value="2"/>
</dbReference>
<dbReference type="Pfam" id="PF17903">
    <property type="entry name" value="KH_KRR1_1st"/>
    <property type="match status" value="1"/>
</dbReference>
<dbReference type="SUPFAM" id="SSF54791">
    <property type="entry name" value="Eukaryotic type KH-domain (KH-domain type I)"/>
    <property type="match status" value="1"/>
</dbReference>
<dbReference type="AlphaFoldDB" id="A0A2R5G9Z4"/>
<proteinExistence type="inferred from homology"/>
<dbReference type="InterPro" id="IPR048548">
    <property type="entry name" value="KRR1-like_KH2"/>
</dbReference>
<name>A0A2R5G9Z4_9STRA</name>
<dbReference type="FunFam" id="3.30.1370.10:FF:000014">
    <property type="entry name" value="KRR1 small subunit processome component"/>
    <property type="match status" value="1"/>
</dbReference>
<feature type="region of interest" description="Disordered" evidence="9">
    <location>
        <begin position="290"/>
        <end position="372"/>
    </location>
</feature>
<comment type="subunit">
    <text evidence="8">Component of the ribosomal small subunit (SSU) processome.</text>
</comment>
<dbReference type="FunFam" id="3.30.1370.10:FF:000011">
    <property type="entry name" value="KRR1 small subunit processome component"/>
    <property type="match status" value="1"/>
</dbReference>
<dbReference type="PIRSF" id="PIRSF006515">
    <property type="entry name" value="KRR1"/>
    <property type="match status" value="1"/>
</dbReference>
<keyword evidence="5 8" id="KW-0694">RNA-binding</keyword>
<evidence type="ECO:0000256" key="1">
    <source>
        <dbReference type="ARBA" id="ARBA00004604"/>
    </source>
</evidence>
<dbReference type="InterPro" id="IPR036612">
    <property type="entry name" value="KH_dom_type_1_sf"/>
</dbReference>
<evidence type="ECO:0000256" key="7">
    <source>
        <dbReference type="ARBA" id="ARBA00023274"/>
    </source>
</evidence>
<dbReference type="SMART" id="SM00322">
    <property type="entry name" value="KH"/>
    <property type="match status" value="1"/>
</dbReference>
<evidence type="ECO:0000256" key="8">
    <source>
        <dbReference type="PIRNR" id="PIRNR006515"/>
    </source>
</evidence>
<comment type="function">
    <text evidence="8">Required for 40S ribosome biogenesis. Involved in nucleolar processing of pre-18S ribosomal RNA and ribosome assembly.</text>
</comment>
<comment type="caution">
    <text evidence="11">The sequence shown here is derived from an EMBL/GenBank/DDBJ whole genome shotgun (WGS) entry which is preliminary data.</text>
</comment>
<feature type="domain" description="K Homology" evidence="10">
    <location>
        <begin position="133"/>
        <end position="203"/>
    </location>
</feature>
<dbReference type="InterPro" id="IPR048549">
    <property type="entry name" value="KRR1-like_KH2_euk"/>
</dbReference>
<evidence type="ECO:0000256" key="9">
    <source>
        <dbReference type="SAM" id="MobiDB-lite"/>
    </source>
</evidence>
<evidence type="ECO:0000256" key="6">
    <source>
        <dbReference type="ARBA" id="ARBA00023242"/>
    </source>
</evidence>
<keyword evidence="4 8" id="KW-0698">rRNA processing</keyword>
<evidence type="ECO:0000256" key="3">
    <source>
        <dbReference type="ARBA" id="ARBA00022517"/>
    </source>
</evidence>
<dbReference type="Proteomes" id="UP000241890">
    <property type="component" value="Unassembled WGS sequence"/>
</dbReference>
<feature type="compositionally biased region" description="Basic and acidic residues" evidence="9">
    <location>
        <begin position="302"/>
        <end position="315"/>
    </location>
</feature>
<feature type="region of interest" description="Disordered" evidence="9">
    <location>
        <begin position="243"/>
        <end position="278"/>
    </location>
</feature>
<evidence type="ECO:0000256" key="4">
    <source>
        <dbReference type="ARBA" id="ARBA00022552"/>
    </source>
</evidence>
<dbReference type="Pfam" id="PF21800">
    <property type="entry name" value="KH_KRR1_2nd"/>
    <property type="match status" value="1"/>
</dbReference>
<evidence type="ECO:0000256" key="5">
    <source>
        <dbReference type="ARBA" id="ARBA00022884"/>
    </source>
</evidence>
<dbReference type="PANTHER" id="PTHR12581:SF0">
    <property type="entry name" value="KRR1 SMALL SUBUNIT PROCESSOME COMPONENT HOMOLOG"/>
    <property type="match status" value="1"/>
</dbReference>
<dbReference type="CDD" id="cd22394">
    <property type="entry name" value="KH-I_KRR1_rpt2"/>
    <property type="match status" value="1"/>
</dbReference>
<dbReference type="InterPro" id="IPR041174">
    <property type="entry name" value="KRR1-like_KH1"/>
</dbReference>
<gene>
    <name evidence="11" type="ORF">FCC1311_040732</name>
</gene>
<evidence type="ECO:0000256" key="2">
    <source>
        <dbReference type="ARBA" id="ARBA00009344"/>
    </source>
</evidence>
<dbReference type="CDD" id="cd22393">
    <property type="entry name" value="KH-I_KRR1_rpt1"/>
    <property type="match status" value="1"/>
</dbReference>
<evidence type="ECO:0000259" key="10">
    <source>
        <dbReference type="SMART" id="SM00322"/>
    </source>
</evidence>
<keyword evidence="7 8" id="KW-0687">Ribonucleoprotein</keyword>
<dbReference type="FunCoup" id="A0A2R5G9Z4">
    <property type="interactions" value="389"/>
</dbReference>
<dbReference type="EMBL" id="BEYU01000036">
    <property type="protein sequence ID" value="GBG27850.1"/>
    <property type="molecule type" value="Genomic_DNA"/>
</dbReference>
<sequence length="372" mass="42401">MASQNEGGAPEVPKKQRYRRDKPWDSEDIDHWKIDEWKAEDMTGPMLEESSFATLFPAYREKYLREVWPSVTKTLKKEGVACELNLIEGSMTVRTTRKTSDPYVIVKARDMIKLLARSIPVEQASKILQDGVECDIIKIGNLVHNKDRFVKRRQRLLGANGHTLKAIELLTGCYVLVQGRTVAAMGPFRGIKQVRKIVEECMTNVQHPIYNVKTLMIKRELAKDPELKDEDWSRFLPQFKKRNVKSKAAHSEKQQAKNKRKREYTPFPPPQQPSKVDLQLESGEYFLNEAQRKQKKQSAKIEQSKGRRTERDQRRAKAFQAPEEKSKPQRRASGAGGDASSASKSAELAGLSSRVKALGDASAQKTKRKRLA</sequence>
<dbReference type="InterPro" id="IPR048550">
    <property type="entry name" value="KRR1-like_KH1_euk"/>
</dbReference>
<evidence type="ECO:0000313" key="11">
    <source>
        <dbReference type="EMBL" id="GBG27850.1"/>
    </source>
</evidence>
<comment type="similarity">
    <text evidence="2 8">Belongs to the KRR1 family.</text>
</comment>
<organism evidence="11 12">
    <name type="scientific">Hondaea fermentalgiana</name>
    <dbReference type="NCBI Taxonomy" id="2315210"/>
    <lineage>
        <taxon>Eukaryota</taxon>
        <taxon>Sar</taxon>
        <taxon>Stramenopiles</taxon>
        <taxon>Bigyra</taxon>
        <taxon>Labyrinthulomycetes</taxon>
        <taxon>Thraustochytrida</taxon>
        <taxon>Thraustochytriidae</taxon>
        <taxon>Hondaea</taxon>
    </lineage>
</organism>
<comment type="subcellular location">
    <subcellularLocation>
        <location evidence="1 8">Nucleus</location>
        <location evidence="1 8">Nucleolus</location>
    </subcellularLocation>
</comment>
<feature type="region of interest" description="Disordered" evidence="9">
    <location>
        <begin position="1"/>
        <end position="23"/>
    </location>
</feature>
<evidence type="ECO:0000313" key="12">
    <source>
        <dbReference type="Proteomes" id="UP000241890"/>
    </source>
</evidence>
<dbReference type="GO" id="GO:0032040">
    <property type="term" value="C:small-subunit processome"/>
    <property type="evidence" value="ECO:0007669"/>
    <property type="project" value="TreeGrafter"/>
</dbReference>
<keyword evidence="6 8" id="KW-0539">Nucleus</keyword>
<dbReference type="OrthoDB" id="441223at2759"/>
<dbReference type="GO" id="GO:0003723">
    <property type="term" value="F:RNA binding"/>
    <property type="evidence" value="ECO:0007669"/>
    <property type="project" value="UniProtKB-KW"/>
</dbReference>
<dbReference type="InParanoid" id="A0A2R5G9Z4"/>
<dbReference type="InterPro" id="IPR004087">
    <property type="entry name" value="KH_dom"/>
</dbReference>
<keyword evidence="12" id="KW-1185">Reference proteome</keyword>
<protein>
    <recommendedName>
        <fullName evidence="8">KRR1 small subunit processome component</fullName>
    </recommendedName>
    <alternativeName>
        <fullName evidence="8">KRR-R motif-containing protein 1</fullName>
    </alternativeName>
</protein>
<dbReference type="InterPro" id="IPR024166">
    <property type="entry name" value="rRNA_assembly_KRR1"/>
</dbReference>
<keyword evidence="3 8" id="KW-0690">Ribosome biogenesis</keyword>
<accession>A0A2R5G9Z4</accession>
<dbReference type="GO" id="GO:0006364">
    <property type="term" value="P:rRNA processing"/>
    <property type="evidence" value="ECO:0007669"/>
    <property type="project" value="UniProtKB-KW"/>
</dbReference>
<reference evidence="11 12" key="1">
    <citation type="submission" date="2017-12" db="EMBL/GenBank/DDBJ databases">
        <title>Sequencing, de novo assembly and annotation of complete genome of a new Thraustochytrid species, strain FCC1311.</title>
        <authorList>
            <person name="Sedici K."/>
            <person name="Godart F."/>
            <person name="Aiese Cigliano R."/>
            <person name="Sanseverino W."/>
            <person name="Barakat M."/>
            <person name="Ortet P."/>
            <person name="Marechal E."/>
            <person name="Cagnac O."/>
            <person name="Amato A."/>
        </authorList>
    </citation>
    <scope>NUCLEOTIDE SEQUENCE [LARGE SCALE GENOMIC DNA]</scope>
</reference>
<dbReference type="PANTHER" id="PTHR12581">
    <property type="entry name" value="HIV-1 REV BINDING PROTEIN 2, 3"/>
    <property type="match status" value="1"/>
</dbReference>